<dbReference type="Pfam" id="PF10908">
    <property type="entry name" value="Tlde1_dom"/>
    <property type="match status" value="1"/>
</dbReference>
<proteinExistence type="predicted"/>
<dbReference type="RefSeq" id="WP_054476541.1">
    <property type="nucleotide sequence ID" value="NZ_CAWMRL010000007.1"/>
</dbReference>
<gene>
    <name evidence="2" type="ORF">AM629_04525</name>
</gene>
<organism evidence="2 3">
    <name type="scientific">Photorhabdus heterorhabditis</name>
    <dbReference type="NCBI Taxonomy" id="880156"/>
    <lineage>
        <taxon>Bacteria</taxon>
        <taxon>Pseudomonadati</taxon>
        <taxon>Pseudomonadota</taxon>
        <taxon>Gammaproteobacteria</taxon>
        <taxon>Enterobacterales</taxon>
        <taxon>Morganellaceae</taxon>
        <taxon>Photorhabdus</taxon>
    </lineage>
</organism>
<name>A0ABR5KFM3_9GAMM</name>
<evidence type="ECO:0000259" key="1">
    <source>
        <dbReference type="Pfam" id="PF10908"/>
    </source>
</evidence>
<dbReference type="Proteomes" id="UP000037727">
    <property type="component" value="Unassembled WGS sequence"/>
</dbReference>
<comment type="caution">
    <text evidence="2">The sequence shown here is derived from an EMBL/GenBank/DDBJ whole genome shotgun (WGS) entry which is preliminary data.</text>
</comment>
<dbReference type="InterPro" id="IPR021225">
    <property type="entry name" value="Tlde1_dom"/>
</dbReference>
<accession>A0ABR5KFM3</accession>
<dbReference type="EMBL" id="LJCS01000007">
    <property type="protein sequence ID" value="KOY63178.1"/>
    <property type="molecule type" value="Genomic_DNA"/>
</dbReference>
<keyword evidence="3" id="KW-1185">Reference proteome</keyword>
<evidence type="ECO:0000313" key="2">
    <source>
        <dbReference type="EMBL" id="KOY63178.1"/>
    </source>
</evidence>
<protein>
    <recommendedName>
        <fullName evidence="1">Tlde1 domain-containing protein</fullName>
    </recommendedName>
</protein>
<reference evidence="2 3" key="1">
    <citation type="submission" date="2015-09" db="EMBL/GenBank/DDBJ databases">
        <title>Draft genome sequence and assembly of Photorhabdus sp. VMG, a bacterial symbiont associated with Heterorhabditis zealandica.</title>
        <authorList>
            <person name="Naidoo S."/>
            <person name="Featherston J."/>
            <person name="Mothupi B."/>
            <person name="Gray V.M."/>
        </authorList>
    </citation>
    <scope>NUCLEOTIDE SEQUENCE [LARGE SCALE GENOMIC DNA]</scope>
    <source>
        <strain evidence="2 3">VMG</strain>
    </source>
</reference>
<evidence type="ECO:0000313" key="3">
    <source>
        <dbReference type="Proteomes" id="UP000037727"/>
    </source>
</evidence>
<feature type="domain" description="Tlde1" evidence="1">
    <location>
        <begin position="21"/>
        <end position="104"/>
    </location>
</feature>
<sequence>MTWQYSQGTGVLTHNGSFIAKGYSGHGAGINNSSMQDVYLTGPIPQGHYRINGYNNHKGPYTVKLVPILGTNTYGRDVFRIHGDRNDGSYHQASEGCIVINGAALRKSIASSSDDILVVVP</sequence>